<dbReference type="EMBL" id="JAADJZ010000002">
    <property type="protein sequence ID" value="KAF2877484.1"/>
    <property type="molecule type" value="Genomic_DNA"/>
</dbReference>
<organism evidence="2 3">
    <name type="scientific">Massariosphaeria phaeospora</name>
    <dbReference type="NCBI Taxonomy" id="100035"/>
    <lineage>
        <taxon>Eukaryota</taxon>
        <taxon>Fungi</taxon>
        <taxon>Dikarya</taxon>
        <taxon>Ascomycota</taxon>
        <taxon>Pezizomycotina</taxon>
        <taxon>Dothideomycetes</taxon>
        <taxon>Pleosporomycetidae</taxon>
        <taxon>Pleosporales</taxon>
        <taxon>Pleosporales incertae sedis</taxon>
        <taxon>Massariosphaeria</taxon>
    </lineage>
</organism>
<comment type="caution">
    <text evidence="2">The sequence shown here is derived from an EMBL/GenBank/DDBJ whole genome shotgun (WGS) entry which is preliminary data.</text>
</comment>
<accession>A0A7C8MUS2</accession>
<evidence type="ECO:0000313" key="2">
    <source>
        <dbReference type="EMBL" id="KAF2877484.1"/>
    </source>
</evidence>
<dbReference type="Proteomes" id="UP000481861">
    <property type="component" value="Unassembled WGS sequence"/>
</dbReference>
<dbReference type="AlphaFoldDB" id="A0A7C8MUS2"/>
<evidence type="ECO:0000256" key="1">
    <source>
        <dbReference type="SAM" id="MobiDB-lite"/>
    </source>
</evidence>
<keyword evidence="3" id="KW-1185">Reference proteome</keyword>
<name>A0A7C8MUS2_9PLEO</name>
<gene>
    <name evidence="2" type="ORF">BDV95DRAFT_149458</name>
</gene>
<evidence type="ECO:0000313" key="3">
    <source>
        <dbReference type="Proteomes" id="UP000481861"/>
    </source>
</evidence>
<proteinExistence type="predicted"/>
<reference evidence="2 3" key="1">
    <citation type="submission" date="2020-01" db="EMBL/GenBank/DDBJ databases">
        <authorList>
            <consortium name="DOE Joint Genome Institute"/>
            <person name="Haridas S."/>
            <person name="Albert R."/>
            <person name="Binder M."/>
            <person name="Bloem J."/>
            <person name="Labutti K."/>
            <person name="Salamov A."/>
            <person name="Andreopoulos B."/>
            <person name="Baker S.E."/>
            <person name="Barry K."/>
            <person name="Bills G."/>
            <person name="Bluhm B.H."/>
            <person name="Cannon C."/>
            <person name="Castanera R."/>
            <person name="Culley D.E."/>
            <person name="Daum C."/>
            <person name="Ezra D."/>
            <person name="Gonzalez J.B."/>
            <person name="Henrissat B."/>
            <person name="Kuo A."/>
            <person name="Liang C."/>
            <person name="Lipzen A."/>
            <person name="Lutzoni F."/>
            <person name="Magnuson J."/>
            <person name="Mondo S."/>
            <person name="Nolan M."/>
            <person name="Ohm R."/>
            <person name="Pangilinan J."/>
            <person name="Park H.-J.H."/>
            <person name="Ramirez L."/>
            <person name="Alfaro M."/>
            <person name="Sun H."/>
            <person name="Tritt A."/>
            <person name="Yoshinaga Y."/>
            <person name="Zwiers L.-H.L."/>
            <person name="Turgeon B.G."/>
            <person name="Goodwin S.B."/>
            <person name="Spatafora J.W."/>
            <person name="Crous P.W."/>
            <person name="Grigoriev I.V."/>
        </authorList>
    </citation>
    <scope>NUCLEOTIDE SEQUENCE [LARGE SCALE GENOMIC DNA]</scope>
    <source>
        <strain evidence="2 3">CBS 611.86</strain>
    </source>
</reference>
<feature type="region of interest" description="Disordered" evidence="1">
    <location>
        <begin position="13"/>
        <end position="48"/>
    </location>
</feature>
<protein>
    <submittedName>
        <fullName evidence="2">Uncharacterized protein</fullName>
    </submittedName>
</protein>
<sequence length="153" mass="16509">MASKLSLLHRTLSFRTGPPPQTSPSASSPLVTTTSISPASTTTSISNSMNGSQLTIPLSTLSSVRELRTMHDSESPVAIVPPVSSLSPEAKSISKYWYFWSPTPCACFGCKARSSGKSGGLGGALCRKHEGMLRGSVASMYWEWVWERGEEYF</sequence>
<feature type="compositionally biased region" description="Low complexity" evidence="1">
    <location>
        <begin position="23"/>
        <end position="48"/>
    </location>
</feature>